<gene>
    <name evidence="2" type="ORF">EDM56_17010</name>
</gene>
<dbReference type="Gene3D" id="2.160.20.10">
    <property type="entry name" value="Single-stranded right-handed beta-helix, Pectin lyase-like"/>
    <property type="match status" value="1"/>
</dbReference>
<keyword evidence="3" id="KW-1185">Reference proteome</keyword>
<dbReference type="InterPro" id="IPR012334">
    <property type="entry name" value="Pectin_lyas_fold"/>
</dbReference>
<evidence type="ECO:0000313" key="2">
    <source>
        <dbReference type="EMBL" id="RNB87362.1"/>
    </source>
</evidence>
<dbReference type="RefSeq" id="WP_122919060.1">
    <property type="nucleotide sequence ID" value="NZ_RHHQ01000012.1"/>
</dbReference>
<evidence type="ECO:0000313" key="3">
    <source>
        <dbReference type="Proteomes" id="UP000271031"/>
    </source>
</evidence>
<dbReference type="SUPFAM" id="SSF51126">
    <property type="entry name" value="Pectin lyase-like"/>
    <property type="match status" value="1"/>
</dbReference>
<dbReference type="InterPro" id="IPR024535">
    <property type="entry name" value="RHGA/B-epi-like_pectate_lyase"/>
</dbReference>
<dbReference type="Proteomes" id="UP000271031">
    <property type="component" value="Unassembled WGS sequence"/>
</dbReference>
<accession>A0A3M8DGY9</accession>
<dbReference type="EMBL" id="RHHQ01000012">
    <property type="protein sequence ID" value="RNB87362.1"/>
    <property type="molecule type" value="Genomic_DNA"/>
</dbReference>
<sequence length="613" mass="65814">MASATDSFNVKDFGATGGGVNDDTAAILQAISAASKVTNSVLVFPSGVGYNISQPITIPAGIDVEMVAPLIYTGTDNITALTVGSASPSNLSRKMRLQVKRKFTSDWSNENSIGIKLINFDQCNVEIVQAIGFCIGVQCMGSNGGFAYNKLVLQDLSNNKVALDLTNEKNGWCNENLYLNGRFWVNSGVNTALSRYGVRITSKDGTYTENNNNVFLKPCFELQYKRGQQACLCALIEHGTNNRFLSIRAENSASASEGWDGVVAKVLNESSENLFEIGFGGGEAYPFSVDDQSKFPVSKLVLPRSYLRDEANLPIFSSGPLHRLGAYARGDNAPYMPTVHVARYNSTDVNRYVSGTYVELTPDYIELRDGTSVGVFVDTSNTNVAGLKRFVIRKDCADGFGGRVNVVCYDGNGVILTDDGNNPYVKGYSNSRPYWVGSEYGGCYKNGQDSEGDFYFAIRPEVKKIRVLLSDGSNNLRLRSFSIYQVDPDVNATVMTGVEDSVPLGVNIAEQPPYKGSFKAGKLFFNSLPSVGSASGWICTTGGIATNNSWVAGKAYSVGNQVKANGNVYQAIVAGKSGSTAPSGTGSSISDGTVKWKYVDKVAVFASIGTIGK</sequence>
<organism evidence="2 3">
    <name type="scientific">Brevibacillus fluminis</name>
    <dbReference type="NCBI Taxonomy" id="511487"/>
    <lineage>
        <taxon>Bacteria</taxon>
        <taxon>Bacillati</taxon>
        <taxon>Bacillota</taxon>
        <taxon>Bacilli</taxon>
        <taxon>Bacillales</taxon>
        <taxon>Paenibacillaceae</taxon>
        <taxon>Brevibacillus</taxon>
    </lineage>
</organism>
<dbReference type="Pfam" id="PF12708">
    <property type="entry name" value="Pect-lyase_RHGA_epim"/>
    <property type="match status" value="1"/>
</dbReference>
<name>A0A3M8DGY9_9BACL</name>
<proteinExistence type="predicted"/>
<dbReference type="InterPro" id="IPR011050">
    <property type="entry name" value="Pectin_lyase_fold/virulence"/>
</dbReference>
<dbReference type="AlphaFoldDB" id="A0A3M8DGY9"/>
<dbReference type="Gene3D" id="2.10.10.20">
    <property type="entry name" value="Carbohydrate-binding module superfamily 5/12"/>
    <property type="match status" value="1"/>
</dbReference>
<dbReference type="OrthoDB" id="2658898at2"/>
<protein>
    <recommendedName>
        <fullName evidence="1">Rhamnogalacturonase A/B/Epimerase-like pectate lyase domain-containing protein</fullName>
    </recommendedName>
</protein>
<feature type="domain" description="Rhamnogalacturonase A/B/Epimerase-like pectate lyase" evidence="1">
    <location>
        <begin position="8"/>
        <end position="201"/>
    </location>
</feature>
<reference evidence="2 3" key="1">
    <citation type="submission" date="2018-10" db="EMBL/GenBank/DDBJ databases">
        <title>Phylogenomics of Brevibacillus.</title>
        <authorList>
            <person name="Dunlap C."/>
        </authorList>
    </citation>
    <scope>NUCLEOTIDE SEQUENCE [LARGE SCALE GENOMIC DNA]</scope>
    <source>
        <strain evidence="2 3">JCM 15716</strain>
    </source>
</reference>
<evidence type="ECO:0000259" key="1">
    <source>
        <dbReference type="Pfam" id="PF12708"/>
    </source>
</evidence>
<comment type="caution">
    <text evidence="2">The sequence shown here is derived from an EMBL/GenBank/DDBJ whole genome shotgun (WGS) entry which is preliminary data.</text>
</comment>